<dbReference type="VEuPathDB" id="FungiDB:EYZ11_005179"/>
<accession>A0A4S3JII2</accession>
<evidence type="ECO:0000313" key="3">
    <source>
        <dbReference type="Proteomes" id="UP000308092"/>
    </source>
</evidence>
<evidence type="ECO:0000313" key="2">
    <source>
        <dbReference type="EMBL" id="THC95319.1"/>
    </source>
</evidence>
<evidence type="ECO:0000313" key="1">
    <source>
        <dbReference type="EMBL" id="KAA8651215.1"/>
    </source>
</evidence>
<dbReference type="PANTHER" id="PTHR42090:SF1">
    <property type="match status" value="1"/>
</dbReference>
<proteinExistence type="predicted"/>
<dbReference type="RefSeq" id="XP_033430576.1">
    <property type="nucleotide sequence ID" value="XM_033564819.1"/>
</dbReference>
<gene>
    <name evidence="1" type="ORF">ATNIH1004_000093</name>
    <name evidence="2" type="ORF">EYZ11_005179</name>
</gene>
<organism evidence="2 3">
    <name type="scientific">Aspergillus tanneri</name>
    <dbReference type="NCBI Taxonomy" id="1220188"/>
    <lineage>
        <taxon>Eukaryota</taxon>
        <taxon>Fungi</taxon>
        <taxon>Dikarya</taxon>
        <taxon>Ascomycota</taxon>
        <taxon>Pezizomycotina</taxon>
        <taxon>Eurotiomycetes</taxon>
        <taxon>Eurotiomycetidae</taxon>
        <taxon>Eurotiales</taxon>
        <taxon>Aspergillaceae</taxon>
        <taxon>Aspergillus</taxon>
        <taxon>Aspergillus subgen. Circumdati</taxon>
    </lineage>
</organism>
<dbReference type="GeneID" id="54322795"/>
<dbReference type="Proteomes" id="UP000324241">
    <property type="component" value="Unassembled WGS sequence"/>
</dbReference>
<dbReference type="PANTHER" id="PTHR42090">
    <property type="match status" value="1"/>
</dbReference>
<dbReference type="STRING" id="1220188.A0A4S3JII2"/>
<dbReference type="PROSITE" id="PS51257">
    <property type="entry name" value="PROKAR_LIPOPROTEIN"/>
    <property type="match status" value="1"/>
</dbReference>
<sequence>MLRYPLIRTGPATSRNLQGIISHYPSVYSCPACLQFRAVQSAQNPYQSSATAEEETDFDRNILNPERYETCKWGADDEVGRHKISYDPSMTTPESEMTAEEEVFKLEGEYHSPLYVSPANREVSELLDPMVGGAVHCADRSGPSARGWTRKHKEIHIKNVPGSRYEQYQKSLEKLRSQKASAEKA</sequence>
<evidence type="ECO:0000313" key="4">
    <source>
        <dbReference type="Proteomes" id="UP000324241"/>
    </source>
</evidence>
<dbReference type="EMBL" id="SOSA01000162">
    <property type="protein sequence ID" value="THC95319.1"/>
    <property type="molecule type" value="Genomic_DNA"/>
</dbReference>
<dbReference type="Proteomes" id="UP000308092">
    <property type="component" value="Unassembled WGS sequence"/>
</dbReference>
<dbReference type="AlphaFoldDB" id="A0A4S3JII2"/>
<dbReference type="EMBL" id="QUQM01000002">
    <property type="protein sequence ID" value="KAA8651215.1"/>
    <property type="molecule type" value="Genomic_DNA"/>
</dbReference>
<protein>
    <submittedName>
        <fullName evidence="2">Uncharacterized protein</fullName>
    </submittedName>
</protein>
<dbReference type="OrthoDB" id="4220319at2759"/>
<keyword evidence="3" id="KW-1185">Reference proteome</keyword>
<reference evidence="2 3" key="1">
    <citation type="submission" date="2019-03" db="EMBL/GenBank/DDBJ databases">
        <title>The genome sequence of a newly discovered highly antifungal drug resistant Aspergillus species, Aspergillus tanneri NIH 1004.</title>
        <authorList>
            <person name="Mounaud S."/>
            <person name="Singh I."/>
            <person name="Joardar V."/>
            <person name="Pakala S."/>
            <person name="Pakala S."/>
            <person name="Venepally P."/>
            <person name="Hoover J."/>
            <person name="Nierman W."/>
            <person name="Chung J."/>
            <person name="Losada L."/>
        </authorList>
    </citation>
    <scope>NUCLEOTIDE SEQUENCE [LARGE SCALE GENOMIC DNA]</scope>
    <source>
        <strain evidence="2 3">NIH1004</strain>
    </source>
</reference>
<name>A0A4S3JII2_9EURO</name>
<reference evidence="1 4" key="2">
    <citation type="submission" date="2019-08" db="EMBL/GenBank/DDBJ databases">
        <title>The genome sequence of a newly discovered highly antifungal drug resistant Aspergillus species, Aspergillus tanneri NIH 1004.</title>
        <authorList>
            <person name="Mounaud S."/>
            <person name="Singh I."/>
            <person name="Joardar V."/>
            <person name="Pakala S."/>
            <person name="Pakala S."/>
            <person name="Venepally P."/>
            <person name="Chung J.K."/>
            <person name="Losada L."/>
            <person name="Nierman W.C."/>
        </authorList>
    </citation>
    <scope>NUCLEOTIDE SEQUENCE [LARGE SCALE GENOMIC DNA]</scope>
    <source>
        <strain evidence="1 4">NIH1004</strain>
    </source>
</reference>
<comment type="caution">
    <text evidence="2">The sequence shown here is derived from an EMBL/GenBank/DDBJ whole genome shotgun (WGS) entry which is preliminary data.</text>
</comment>